<dbReference type="GO" id="GO:0008483">
    <property type="term" value="F:transaminase activity"/>
    <property type="evidence" value="ECO:0007669"/>
    <property type="project" value="UniProtKB-KW"/>
</dbReference>
<accession>A0A2S2CYQ3</accession>
<keyword evidence="5" id="KW-0614">Plasmid</keyword>
<evidence type="ECO:0000256" key="4">
    <source>
        <dbReference type="SAM" id="MobiDB-lite"/>
    </source>
</evidence>
<evidence type="ECO:0000256" key="2">
    <source>
        <dbReference type="ARBA" id="ARBA00022898"/>
    </source>
</evidence>
<dbReference type="SUPFAM" id="SSF53383">
    <property type="entry name" value="PLP-dependent transferases"/>
    <property type="match status" value="1"/>
</dbReference>
<dbReference type="InterPro" id="IPR015421">
    <property type="entry name" value="PyrdxlP-dep_Trfase_major"/>
</dbReference>
<dbReference type="InterPro" id="IPR015422">
    <property type="entry name" value="PyrdxlP-dep_Trfase_small"/>
</dbReference>
<proteinExistence type="inferred from homology"/>
<dbReference type="CDD" id="cd00610">
    <property type="entry name" value="OAT_like"/>
    <property type="match status" value="1"/>
</dbReference>
<dbReference type="Pfam" id="PF00202">
    <property type="entry name" value="Aminotran_3"/>
    <property type="match status" value="1"/>
</dbReference>
<dbReference type="Gene3D" id="3.90.1150.10">
    <property type="entry name" value="Aspartate Aminotransferase, domain 1"/>
    <property type="match status" value="1"/>
</dbReference>
<keyword evidence="5" id="KW-0808">Transferase</keyword>
<protein>
    <submittedName>
        <fullName evidence="5">Aspartate aminotransferase family protein</fullName>
    </submittedName>
</protein>
<keyword evidence="5" id="KW-0032">Aminotransferase</keyword>
<feature type="region of interest" description="Disordered" evidence="4">
    <location>
        <begin position="1"/>
        <end position="35"/>
    </location>
</feature>
<dbReference type="EMBL" id="CP029357">
    <property type="protein sequence ID" value="AWK89621.1"/>
    <property type="molecule type" value="Genomic_DNA"/>
</dbReference>
<dbReference type="PANTHER" id="PTHR43094">
    <property type="entry name" value="AMINOTRANSFERASE"/>
    <property type="match status" value="1"/>
</dbReference>
<dbReference type="InterPro" id="IPR015424">
    <property type="entry name" value="PyrdxlP-dep_Trfase"/>
</dbReference>
<dbReference type="KEGG" id="azz:DEW08_26845"/>
<dbReference type="AlphaFoldDB" id="A0A2S2CYQ3"/>
<dbReference type="Gene3D" id="3.40.640.10">
    <property type="entry name" value="Type I PLP-dependent aspartate aminotransferase-like (Major domain)"/>
    <property type="match status" value="1"/>
</dbReference>
<organism evidence="5 6">
    <name type="scientific">Azospirillum thermophilum</name>
    <dbReference type="NCBI Taxonomy" id="2202148"/>
    <lineage>
        <taxon>Bacteria</taxon>
        <taxon>Pseudomonadati</taxon>
        <taxon>Pseudomonadota</taxon>
        <taxon>Alphaproteobacteria</taxon>
        <taxon>Rhodospirillales</taxon>
        <taxon>Azospirillaceae</taxon>
        <taxon>Azospirillum</taxon>
    </lineage>
</organism>
<keyword evidence="6" id="KW-1185">Reference proteome</keyword>
<dbReference type="OrthoDB" id="9801834at2"/>
<evidence type="ECO:0000256" key="3">
    <source>
        <dbReference type="RuleBase" id="RU003560"/>
    </source>
</evidence>
<evidence type="ECO:0000313" key="5">
    <source>
        <dbReference type="EMBL" id="AWK89621.1"/>
    </source>
</evidence>
<reference evidence="6" key="1">
    <citation type="submission" date="2018-05" db="EMBL/GenBank/DDBJ databases">
        <title>Azospirillum thermophila sp. nov., a novel isolated from hot spring.</title>
        <authorList>
            <person name="Zhao Z."/>
        </authorList>
    </citation>
    <scope>NUCLEOTIDE SEQUENCE [LARGE SCALE GENOMIC DNA]</scope>
    <source>
        <strain evidence="6">CFH 70021</strain>
        <plasmid evidence="6">unnamed2</plasmid>
    </source>
</reference>
<keyword evidence="2 3" id="KW-0663">Pyridoxal phosphate</keyword>
<sequence>MGRVPLSSRDRRKAPARRSSATRGAPVTDRLSEGDINLGPRRAAWTAAHHGPASGALVARDSAAFLSQSLSTPCLTAIRKAEGIWIEDADGRRFMDFHGNSVHHIGYAHPRLREALKRQLDGLTFAPRRFACDEAAALAERLAALSPTGPGSRVLFAPGGSEGIEIALKLARLATGRFKTVSFWDAFHGAGFGASSVGGEAVFRSHGIGPLLPGTEHVAPFACSRCPYGFPSAGAVPDLDACRMACARMLRYVLEKEGDVAAVVAEPVRAVPYVPPPGFWAAVRQACDETGTLLIFDEIPTGLGKTGHLFTHEPFGAVPDIVVLGKALGGAMLPLSAVIARAGLDVAGDRALGHYTHEKNPLLARAGLTTLDIIRDEGLVERAATLGRHMAGRLTDLAARFPGIAGVRGAGLLQGVELVTPDGRPDADRAEAVLYAALSRGLSFKVSMGSVLTLSPPLTIARGDLDRALDILAECLSDRPC</sequence>
<dbReference type="Proteomes" id="UP000245629">
    <property type="component" value="Plasmid unnamed2"/>
</dbReference>
<dbReference type="NCBIfam" id="NF004755">
    <property type="entry name" value="PRK06082.1"/>
    <property type="match status" value="1"/>
</dbReference>
<gene>
    <name evidence="5" type="ORF">DEW08_26845</name>
</gene>
<evidence type="ECO:0000256" key="1">
    <source>
        <dbReference type="ARBA" id="ARBA00008954"/>
    </source>
</evidence>
<evidence type="ECO:0000313" key="6">
    <source>
        <dbReference type="Proteomes" id="UP000245629"/>
    </source>
</evidence>
<dbReference type="PIRSF" id="PIRSF000521">
    <property type="entry name" value="Transaminase_4ab_Lys_Orn"/>
    <property type="match status" value="1"/>
</dbReference>
<dbReference type="GO" id="GO:0030170">
    <property type="term" value="F:pyridoxal phosphate binding"/>
    <property type="evidence" value="ECO:0007669"/>
    <property type="project" value="InterPro"/>
</dbReference>
<name>A0A2S2CYQ3_9PROT</name>
<dbReference type="PANTHER" id="PTHR43094:SF1">
    <property type="entry name" value="AMINOTRANSFERASE CLASS-III"/>
    <property type="match status" value="1"/>
</dbReference>
<dbReference type="InterPro" id="IPR005814">
    <property type="entry name" value="Aminotrans_3"/>
</dbReference>
<comment type="similarity">
    <text evidence="1 3">Belongs to the class-III pyridoxal-phosphate-dependent aminotransferase family.</text>
</comment>
<geneLocation type="plasmid" evidence="5 6">
    <name>unnamed2</name>
</geneLocation>